<keyword evidence="3" id="KW-1185">Reference proteome</keyword>
<feature type="domain" description="N-acetyltransferase" evidence="1">
    <location>
        <begin position="4"/>
        <end position="85"/>
    </location>
</feature>
<accession>A0ABX0K2Y1</accession>
<proteinExistence type="predicted"/>
<protein>
    <submittedName>
        <fullName evidence="2">N-acetyltransferase</fullName>
    </submittedName>
</protein>
<evidence type="ECO:0000313" key="2">
    <source>
        <dbReference type="EMBL" id="NHN89038.1"/>
    </source>
</evidence>
<sequence length="85" mass="9205">MQIRDNQTAYRLETGMDGHIASLDYVLEGHTLVILHTDVPDALGGRGIGSALVRHACDMARAAGLTVASRCSFATEWIKKHDGKN</sequence>
<name>A0ABX0K2Y1_9PROT</name>
<dbReference type="Pfam" id="PF14542">
    <property type="entry name" value="Acetyltransf_CG"/>
    <property type="match status" value="1"/>
</dbReference>
<dbReference type="InterPro" id="IPR016181">
    <property type="entry name" value="Acyl_CoA_acyltransferase"/>
</dbReference>
<dbReference type="SUPFAM" id="SSF55729">
    <property type="entry name" value="Acyl-CoA N-acyltransferases (Nat)"/>
    <property type="match status" value="1"/>
</dbReference>
<dbReference type="PANTHER" id="PTHR31435">
    <property type="entry name" value="PROTEIN NATD1"/>
    <property type="match status" value="1"/>
</dbReference>
<evidence type="ECO:0000259" key="1">
    <source>
        <dbReference type="PROSITE" id="PS51729"/>
    </source>
</evidence>
<gene>
    <name evidence="2" type="ORF">GOB81_10385</name>
</gene>
<dbReference type="Gene3D" id="3.40.630.30">
    <property type="match status" value="1"/>
</dbReference>
<comment type="caution">
    <text evidence="2">The sequence shown here is derived from an EMBL/GenBank/DDBJ whole genome shotgun (WGS) entry which is preliminary data.</text>
</comment>
<dbReference type="RefSeq" id="WP_173570363.1">
    <property type="nucleotide sequence ID" value="NZ_WOSY01000009.1"/>
</dbReference>
<dbReference type="PANTHER" id="PTHR31435:SF10">
    <property type="entry name" value="BSR4717 PROTEIN"/>
    <property type="match status" value="1"/>
</dbReference>
<dbReference type="EMBL" id="WOSY01000009">
    <property type="protein sequence ID" value="NHN89038.1"/>
    <property type="molecule type" value="Genomic_DNA"/>
</dbReference>
<dbReference type="CDD" id="cd04301">
    <property type="entry name" value="NAT_SF"/>
    <property type="match status" value="1"/>
</dbReference>
<dbReference type="InterPro" id="IPR045057">
    <property type="entry name" value="Gcn5-rel_NAT"/>
</dbReference>
<evidence type="ECO:0000313" key="3">
    <source>
        <dbReference type="Proteomes" id="UP000631653"/>
    </source>
</evidence>
<dbReference type="Proteomes" id="UP000631653">
    <property type="component" value="Unassembled WGS sequence"/>
</dbReference>
<organism evidence="2 3">
    <name type="scientific">Acetobacter conturbans</name>
    <dbReference type="NCBI Taxonomy" id="1737472"/>
    <lineage>
        <taxon>Bacteria</taxon>
        <taxon>Pseudomonadati</taxon>
        <taxon>Pseudomonadota</taxon>
        <taxon>Alphaproteobacteria</taxon>
        <taxon>Acetobacterales</taxon>
        <taxon>Acetobacteraceae</taxon>
        <taxon>Acetobacter</taxon>
    </lineage>
</organism>
<reference evidence="2 3" key="1">
    <citation type="journal article" date="2020" name="Int. J. Syst. Evol. Microbiol.">
        <title>Novel acetic acid bacteria from cider fermentations: Acetobacter conturbans sp. nov. and Acetobacter fallax sp. nov.</title>
        <authorList>
            <person name="Sombolestani A.S."/>
            <person name="Cleenwerck I."/>
            <person name="Cnockaert M."/>
            <person name="Borremans W."/>
            <person name="Wieme A.D."/>
            <person name="De Vuyst L."/>
            <person name="Vandamme P."/>
        </authorList>
    </citation>
    <scope>NUCLEOTIDE SEQUENCE [LARGE SCALE GENOMIC DNA]</scope>
    <source>
        <strain evidence="2 3">LMG 1627</strain>
    </source>
</reference>
<dbReference type="PROSITE" id="PS51729">
    <property type="entry name" value="GNAT_YJDJ"/>
    <property type="match status" value="1"/>
</dbReference>
<dbReference type="InterPro" id="IPR031165">
    <property type="entry name" value="GNAT_YJDJ"/>
</dbReference>